<dbReference type="PANTHER" id="PTHR21500:SF0">
    <property type="entry name" value="TUBULIN-SPECIFIC CHAPERONE A"/>
    <property type="match status" value="1"/>
</dbReference>
<gene>
    <name evidence="5" type="ORF">EXIGLDRAFT_727416</name>
</gene>
<keyword evidence="3" id="KW-0206">Cytoskeleton</keyword>
<organism evidence="5 6">
    <name type="scientific">Exidia glandulosa HHB12029</name>
    <dbReference type="NCBI Taxonomy" id="1314781"/>
    <lineage>
        <taxon>Eukaryota</taxon>
        <taxon>Fungi</taxon>
        <taxon>Dikarya</taxon>
        <taxon>Basidiomycota</taxon>
        <taxon>Agaricomycotina</taxon>
        <taxon>Agaricomycetes</taxon>
        <taxon>Auriculariales</taxon>
        <taxon>Exidiaceae</taxon>
        <taxon>Exidia</taxon>
    </lineage>
</organism>
<feature type="coiled-coil region" evidence="4">
    <location>
        <begin position="18"/>
        <end position="45"/>
    </location>
</feature>
<keyword evidence="6" id="KW-1185">Reference proteome</keyword>
<comment type="subcellular location">
    <subcellularLocation>
        <location evidence="3">Cytoplasm</location>
        <location evidence="3">Cytoskeleton</location>
    </subcellularLocation>
</comment>
<reference evidence="5 6" key="1">
    <citation type="journal article" date="2016" name="Mol. Biol. Evol.">
        <title>Comparative Genomics of Early-Diverging Mushroom-Forming Fungi Provides Insights into the Origins of Lignocellulose Decay Capabilities.</title>
        <authorList>
            <person name="Nagy L.G."/>
            <person name="Riley R."/>
            <person name="Tritt A."/>
            <person name="Adam C."/>
            <person name="Daum C."/>
            <person name="Floudas D."/>
            <person name="Sun H."/>
            <person name="Yadav J.S."/>
            <person name="Pangilinan J."/>
            <person name="Larsson K.H."/>
            <person name="Matsuura K."/>
            <person name="Barry K."/>
            <person name="Labutti K."/>
            <person name="Kuo R."/>
            <person name="Ohm R.A."/>
            <person name="Bhattacharya S.S."/>
            <person name="Shirouzu T."/>
            <person name="Yoshinaga Y."/>
            <person name="Martin F.M."/>
            <person name="Grigoriev I.V."/>
            <person name="Hibbett D.S."/>
        </authorList>
    </citation>
    <scope>NUCLEOTIDE SEQUENCE [LARGE SCALE GENOMIC DNA]</scope>
    <source>
        <strain evidence="5 6">HHB12029</strain>
    </source>
</reference>
<dbReference type="AlphaFoldDB" id="A0A165DDR5"/>
<dbReference type="GO" id="GO:0005829">
    <property type="term" value="C:cytosol"/>
    <property type="evidence" value="ECO:0007669"/>
    <property type="project" value="TreeGrafter"/>
</dbReference>
<dbReference type="Pfam" id="PF02970">
    <property type="entry name" value="TBCA"/>
    <property type="match status" value="1"/>
</dbReference>
<dbReference type="Gene3D" id="1.20.58.90">
    <property type="match status" value="1"/>
</dbReference>
<dbReference type="EMBL" id="KV426231">
    <property type="protein sequence ID" value="KZV84306.1"/>
    <property type="molecule type" value="Genomic_DNA"/>
</dbReference>
<keyword evidence="4" id="KW-0175">Coiled coil</keyword>
<dbReference type="Proteomes" id="UP000077266">
    <property type="component" value="Unassembled WGS sequence"/>
</dbReference>
<proteinExistence type="inferred from homology"/>
<dbReference type="FunCoup" id="A0A165DDR5">
    <property type="interactions" value="133"/>
</dbReference>
<dbReference type="STRING" id="1314781.A0A165DDR5"/>
<evidence type="ECO:0000256" key="1">
    <source>
        <dbReference type="ARBA" id="ARBA00006806"/>
    </source>
</evidence>
<dbReference type="OrthoDB" id="296187at2759"/>
<keyword evidence="2 3" id="KW-0143">Chaperone</keyword>
<protein>
    <recommendedName>
        <fullName evidence="3">Tubulin-specific chaperone A</fullName>
    </recommendedName>
</protein>
<comment type="similarity">
    <text evidence="1 3">Belongs to the TBCA family.</text>
</comment>
<accession>A0A165DDR5</accession>
<dbReference type="GO" id="GO:0005874">
    <property type="term" value="C:microtubule"/>
    <property type="evidence" value="ECO:0007669"/>
    <property type="project" value="UniProtKB-KW"/>
</dbReference>
<dbReference type="GO" id="GO:0007021">
    <property type="term" value="P:tubulin complex assembly"/>
    <property type="evidence" value="ECO:0007669"/>
    <property type="project" value="UniProtKB-UniRule"/>
</dbReference>
<name>A0A165DDR5_EXIGL</name>
<dbReference type="GO" id="GO:0007023">
    <property type="term" value="P:post-chaperonin tubulin folding pathway"/>
    <property type="evidence" value="ECO:0007669"/>
    <property type="project" value="UniProtKB-UniRule"/>
</dbReference>
<evidence type="ECO:0000256" key="2">
    <source>
        <dbReference type="ARBA" id="ARBA00023186"/>
    </source>
</evidence>
<comment type="subunit">
    <text evidence="3">Supercomplex made of cofactors A to E. Cofactors A and D function by capturing and stabilizing tubulin in a quasi-native conformation. Cofactor E binds to the cofactor D-tubulin complex; interaction with cofactor C then causes the release of tubulin polypeptides that are committed to the native state.</text>
</comment>
<evidence type="ECO:0000313" key="5">
    <source>
        <dbReference type="EMBL" id="KZV84306.1"/>
    </source>
</evidence>
<keyword evidence="3" id="KW-0493">Microtubule</keyword>
<dbReference type="SUPFAM" id="SSF46988">
    <property type="entry name" value="Tubulin chaperone cofactor A"/>
    <property type="match status" value="1"/>
</dbReference>
<dbReference type="InParanoid" id="A0A165DDR5"/>
<sequence length="111" mass="12924">MSDQAALKRQLKIKTGVVKRLLKELTVYKQELEDQQLKLDKFIADGAEDWDIKNGRNMLEESRKMIPHTQSRLEKAVIDLREVVVQAKLDTSMHELEEYIKADETLEEANI</sequence>
<dbReference type="InterPro" id="IPR036126">
    <property type="entry name" value="TBCA_sf"/>
</dbReference>
<evidence type="ECO:0000256" key="3">
    <source>
        <dbReference type="RuleBase" id="RU364030"/>
    </source>
</evidence>
<evidence type="ECO:0000313" key="6">
    <source>
        <dbReference type="Proteomes" id="UP000077266"/>
    </source>
</evidence>
<keyword evidence="3" id="KW-0963">Cytoplasm</keyword>
<dbReference type="InterPro" id="IPR004226">
    <property type="entry name" value="TBCA"/>
</dbReference>
<dbReference type="GO" id="GO:0048487">
    <property type="term" value="F:beta-tubulin binding"/>
    <property type="evidence" value="ECO:0007669"/>
    <property type="project" value="InterPro"/>
</dbReference>
<dbReference type="PANTHER" id="PTHR21500">
    <property type="entry name" value="TUBULIN-SPECIFIC CHAPERONE A"/>
    <property type="match status" value="1"/>
</dbReference>
<evidence type="ECO:0000256" key="4">
    <source>
        <dbReference type="SAM" id="Coils"/>
    </source>
</evidence>